<dbReference type="AlphaFoldDB" id="A0A3E4PXW6"/>
<protein>
    <recommendedName>
        <fullName evidence="6">DUF3953 domain-containing protein</fullName>
    </recommendedName>
</protein>
<evidence type="ECO:0000313" key="3">
    <source>
        <dbReference type="EMBL" id="VUW99551.1"/>
    </source>
</evidence>
<evidence type="ECO:0000256" key="1">
    <source>
        <dbReference type="SAM" id="Phobius"/>
    </source>
</evidence>
<evidence type="ECO:0008006" key="6">
    <source>
        <dbReference type="Google" id="ProtNLM"/>
    </source>
</evidence>
<keyword evidence="1" id="KW-0812">Transmembrane</keyword>
<name>A0A3E4PXW6_9FIRM</name>
<accession>A0A3E4PXW6</accession>
<dbReference type="EMBL" id="QSRA01000005">
    <property type="protein sequence ID" value="RGK84889.1"/>
    <property type="molecule type" value="Genomic_DNA"/>
</dbReference>
<evidence type="ECO:0000313" key="4">
    <source>
        <dbReference type="Proteomes" id="UP000261324"/>
    </source>
</evidence>
<dbReference type="EMBL" id="CABHNI010000015">
    <property type="protein sequence ID" value="VUW99551.1"/>
    <property type="molecule type" value="Genomic_DNA"/>
</dbReference>
<evidence type="ECO:0000313" key="2">
    <source>
        <dbReference type="EMBL" id="RGK84889.1"/>
    </source>
</evidence>
<dbReference type="Proteomes" id="UP000358366">
    <property type="component" value="Unassembled WGS sequence"/>
</dbReference>
<proteinExistence type="predicted"/>
<reference evidence="2 4" key="1">
    <citation type="submission" date="2018-08" db="EMBL/GenBank/DDBJ databases">
        <title>A genome reference for cultivated species of the human gut microbiota.</title>
        <authorList>
            <person name="Zou Y."/>
            <person name="Xue W."/>
            <person name="Luo G."/>
        </authorList>
    </citation>
    <scope>NUCLEOTIDE SEQUENCE [LARGE SCALE GENOMIC DNA]</scope>
    <source>
        <strain evidence="2 4">TF09-3</strain>
    </source>
</reference>
<evidence type="ECO:0000313" key="5">
    <source>
        <dbReference type="Proteomes" id="UP000358366"/>
    </source>
</evidence>
<sequence length="80" mass="8970">MRIWKAIFTVLTIISASLGLMNIISYDVTMPIMFVFMGLSLLTNAKDCYDKGAKKDAMIFVGVAIFVYAVTAYNLISRFM</sequence>
<organism evidence="2 4">
    <name type="scientific">Dorea formicigenerans</name>
    <dbReference type="NCBI Taxonomy" id="39486"/>
    <lineage>
        <taxon>Bacteria</taxon>
        <taxon>Bacillati</taxon>
        <taxon>Bacillota</taxon>
        <taxon>Clostridia</taxon>
        <taxon>Lachnospirales</taxon>
        <taxon>Lachnospiraceae</taxon>
        <taxon>Dorea</taxon>
    </lineage>
</organism>
<gene>
    <name evidence="3" type="ORF">DFSSTS7063_00850</name>
    <name evidence="2" type="ORF">DXC93_05290</name>
</gene>
<keyword evidence="1" id="KW-0472">Membrane</keyword>
<feature type="transmembrane region" description="Helical" evidence="1">
    <location>
        <begin position="57"/>
        <end position="76"/>
    </location>
</feature>
<keyword evidence="1" id="KW-1133">Transmembrane helix</keyword>
<dbReference type="Proteomes" id="UP000261324">
    <property type="component" value="Unassembled WGS sequence"/>
</dbReference>
<reference evidence="3 5" key="2">
    <citation type="submission" date="2019-07" db="EMBL/GenBank/DDBJ databases">
        <authorList>
            <person name="Hibberd C M."/>
            <person name="Gehrig L. J."/>
            <person name="Chang H.-W."/>
            <person name="Venkatesh S."/>
        </authorList>
    </citation>
    <scope>NUCLEOTIDE SEQUENCE [LARGE SCALE GENOMIC DNA]</scope>
    <source>
        <strain evidence="3">Dorea_formicigenerans_SSTS_Bg7063</strain>
    </source>
</reference>
<dbReference type="RefSeq" id="WP_005341963.1">
    <property type="nucleotide sequence ID" value="NZ_CABHNI010000015.1"/>
</dbReference>